<dbReference type="Proteomes" id="UP000282433">
    <property type="component" value="Chromosome"/>
</dbReference>
<evidence type="ECO:0000313" key="1">
    <source>
        <dbReference type="EMBL" id="VEA99529.1"/>
    </source>
</evidence>
<protein>
    <submittedName>
        <fullName evidence="1">Uncharacterized protein</fullName>
    </submittedName>
</protein>
<reference evidence="1 2" key="1">
    <citation type="submission" date="2018-12" db="EMBL/GenBank/DDBJ databases">
        <authorList>
            <consortium name="Pathogen Informatics"/>
        </authorList>
    </citation>
    <scope>NUCLEOTIDE SEQUENCE [LARGE SCALE GENOMIC DNA]</scope>
    <source>
        <strain evidence="1 2">NCTC13635</strain>
    </source>
</reference>
<gene>
    <name evidence="1" type="ORF">NCTC13635_00623</name>
</gene>
<dbReference type="AlphaFoldDB" id="A0A3S4GAZ9"/>
<accession>A0A3S4GAZ9</accession>
<dbReference type="EMBL" id="LR134162">
    <property type="protein sequence ID" value="VEA99529.1"/>
    <property type="molecule type" value="Genomic_DNA"/>
</dbReference>
<evidence type="ECO:0000313" key="2">
    <source>
        <dbReference type="Proteomes" id="UP000282433"/>
    </source>
</evidence>
<name>A0A3S4GAZ9_KLEPN</name>
<sequence>MPVFNIGFYQQLQRFSIKRGQHADGIKFLTNTLEPVLTLLIEMFRYWGGPLTGVLARSY</sequence>
<proteinExistence type="predicted"/>
<organism evidence="1 2">
    <name type="scientific">Klebsiella pneumoniae</name>
    <dbReference type="NCBI Taxonomy" id="573"/>
    <lineage>
        <taxon>Bacteria</taxon>
        <taxon>Pseudomonadati</taxon>
        <taxon>Pseudomonadota</taxon>
        <taxon>Gammaproteobacteria</taxon>
        <taxon>Enterobacterales</taxon>
        <taxon>Enterobacteriaceae</taxon>
        <taxon>Klebsiella/Raoultella group</taxon>
        <taxon>Klebsiella</taxon>
        <taxon>Klebsiella pneumoniae complex</taxon>
    </lineage>
</organism>